<dbReference type="OrthoDB" id="1399160at2"/>
<dbReference type="PROSITE" id="PS51257">
    <property type="entry name" value="PROKAR_LIPOPROTEIN"/>
    <property type="match status" value="1"/>
</dbReference>
<evidence type="ECO:0000256" key="1">
    <source>
        <dbReference type="SAM" id="MobiDB-lite"/>
    </source>
</evidence>
<dbReference type="PANTHER" id="PTHR30032:SF4">
    <property type="entry name" value="AMIDASE ENHANCER"/>
    <property type="match status" value="1"/>
</dbReference>
<dbReference type="Proteomes" id="UP000005143">
    <property type="component" value="Unassembled WGS sequence"/>
</dbReference>
<feature type="region of interest" description="Disordered" evidence="1">
    <location>
        <begin position="32"/>
        <end position="52"/>
    </location>
</feature>
<keyword evidence="4" id="KW-1185">Reference proteome</keyword>
<sequence>MHPERLFPRRRHALAATSLTLLALAGCGGDDSSGGSPFGGTPKASQSSSATDLGFPIVATRNTTRTASDDPVAGAAAIARAIYSGGAAETQARAVALVDRRDWRAALAATSLMAKPIGAPILFSDGANLPKTTTEALEALRPAGSEPAGGAQVFRVGAVGRPAGLRTNDIDGTDPAALALAIDRITAAARRRASDSVLVVSAERPEFAVPAAAWAAKSGDPIAFVTKAGIPAATRRQLADHPRATIFVLGPSNVIPPAVTKQLRRYGTVRRTGGADPISNAIGFAKYGSGSFGWHITGAGHGFEFARSNAPLMAITLAPLAATGLHGPLLLLDSADKLPEPVRGFLLDFQPGIPSTGDPADGYYNRGWLAGSTDAISPQVQSQIDALLEISPINDRAPAPEQTATSESTPTTPITPTTTTGPTPPGRTTDGKKP</sequence>
<accession>H0E903</accession>
<dbReference type="RefSeq" id="WP_007577250.1">
    <property type="nucleotide sequence ID" value="NZ_AGUD01000249.1"/>
</dbReference>
<name>H0E903_9ACTN</name>
<feature type="region of interest" description="Disordered" evidence="1">
    <location>
        <begin position="395"/>
        <end position="434"/>
    </location>
</feature>
<dbReference type="GO" id="GO:0030288">
    <property type="term" value="C:outer membrane-bounded periplasmic space"/>
    <property type="evidence" value="ECO:0007669"/>
    <property type="project" value="TreeGrafter"/>
</dbReference>
<dbReference type="AlphaFoldDB" id="H0E903"/>
<protein>
    <recommendedName>
        <fullName evidence="5">Cell wall-binding repeat-containing protein</fullName>
    </recommendedName>
</protein>
<evidence type="ECO:0000256" key="2">
    <source>
        <dbReference type="SAM" id="SignalP"/>
    </source>
</evidence>
<dbReference type="InterPro" id="IPR051922">
    <property type="entry name" value="Bact_Sporulation_Assoc"/>
</dbReference>
<reference evidence="3 4" key="1">
    <citation type="journal article" date="2013" name="Biodegradation">
        <title>Quantitative proteomic analysis of ibuprofen-degrading Patulibacter sp. strain I11.</title>
        <authorList>
            <person name="Almeida B."/>
            <person name="Kjeldal H."/>
            <person name="Lolas I."/>
            <person name="Knudsen A.D."/>
            <person name="Carvalho G."/>
            <person name="Nielsen K.L."/>
            <person name="Barreto Crespo M.T."/>
            <person name="Stensballe A."/>
            <person name="Nielsen J.L."/>
        </authorList>
    </citation>
    <scope>NUCLEOTIDE SEQUENCE [LARGE SCALE GENOMIC DNA]</scope>
    <source>
        <strain evidence="3 4">I11</strain>
    </source>
</reference>
<organism evidence="3 4">
    <name type="scientific">Patulibacter medicamentivorans</name>
    <dbReference type="NCBI Taxonomy" id="1097667"/>
    <lineage>
        <taxon>Bacteria</taxon>
        <taxon>Bacillati</taxon>
        <taxon>Actinomycetota</taxon>
        <taxon>Thermoleophilia</taxon>
        <taxon>Solirubrobacterales</taxon>
        <taxon>Patulibacteraceae</taxon>
        <taxon>Patulibacter</taxon>
    </lineage>
</organism>
<feature type="signal peptide" evidence="2">
    <location>
        <begin position="1"/>
        <end position="25"/>
    </location>
</feature>
<keyword evidence="2" id="KW-0732">Signal</keyword>
<dbReference type="EMBL" id="AGUD01000249">
    <property type="protein sequence ID" value="EHN09856.1"/>
    <property type="molecule type" value="Genomic_DNA"/>
</dbReference>
<evidence type="ECO:0000313" key="4">
    <source>
        <dbReference type="Proteomes" id="UP000005143"/>
    </source>
</evidence>
<proteinExistence type="predicted"/>
<feature type="chain" id="PRO_5039351952" description="Cell wall-binding repeat-containing protein" evidence="2">
    <location>
        <begin position="26"/>
        <end position="434"/>
    </location>
</feature>
<evidence type="ECO:0000313" key="3">
    <source>
        <dbReference type="EMBL" id="EHN09856.1"/>
    </source>
</evidence>
<comment type="caution">
    <text evidence="3">The sequence shown here is derived from an EMBL/GenBank/DDBJ whole genome shotgun (WGS) entry which is preliminary data.</text>
</comment>
<feature type="compositionally biased region" description="Low complexity" evidence="1">
    <location>
        <begin position="409"/>
        <end position="421"/>
    </location>
</feature>
<dbReference type="PANTHER" id="PTHR30032">
    <property type="entry name" value="N-ACETYLMURAMOYL-L-ALANINE AMIDASE-RELATED"/>
    <property type="match status" value="1"/>
</dbReference>
<evidence type="ECO:0008006" key="5">
    <source>
        <dbReference type="Google" id="ProtNLM"/>
    </source>
</evidence>
<gene>
    <name evidence="3" type="ORF">PAI11_33170</name>
</gene>